<organism evidence="2">
    <name type="scientific">marine sediment metagenome</name>
    <dbReference type="NCBI Taxonomy" id="412755"/>
    <lineage>
        <taxon>unclassified sequences</taxon>
        <taxon>metagenomes</taxon>
        <taxon>ecological metagenomes</taxon>
    </lineage>
</organism>
<dbReference type="Gene3D" id="3.40.50.150">
    <property type="entry name" value="Vaccinia Virus protein VP39"/>
    <property type="match status" value="1"/>
</dbReference>
<feature type="domain" description="Methyltransferase type 11" evidence="1">
    <location>
        <begin position="49"/>
        <end position="136"/>
    </location>
</feature>
<dbReference type="InterPro" id="IPR013216">
    <property type="entry name" value="Methyltransf_11"/>
</dbReference>
<evidence type="ECO:0000259" key="1">
    <source>
        <dbReference type="Pfam" id="PF08241"/>
    </source>
</evidence>
<dbReference type="InterPro" id="IPR029063">
    <property type="entry name" value="SAM-dependent_MTases_sf"/>
</dbReference>
<dbReference type="GO" id="GO:0008757">
    <property type="term" value="F:S-adenosylmethionine-dependent methyltransferase activity"/>
    <property type="evidence" value="ECO:0007669"/>
    <property type="project" value="InterPro"/>
</dbReference>
<accession>A0A0F9F3R5</accession>
<protein>
    <recommendedName>
        <fullName evidence="1">Methyltransferase type 11 domain-containing protein</fullName>
    </recommendedName>
</protein>
<sequence length="252" mass="29660">MSRDFYDKHKNFSFRTLSEYFISPGIKCKFDLLKENLSSNRVFNHGIDLGSSGNSFLYFLDNSKQKSYFDIASFPLKQYIVRDNGHPLCGDIIKLPYRNETFDFLTAIDVLEHIEDDALAVSEISRILKKNAIIIISVPHQMRYFTTQDIIIGHYRRYEIEQVIKLFAQHNIRCLTYFGVYGRIMRISDIQSANPEKIESGLINLRKKYEINKLFRICWNIFVKIGSKLMKWDAKYQPIRNIMNIALIFTKL</sequence>
<dbReference type="AlphaFoldDB" id="A0A0F9F3R5"/>
<dbReference type="SUPFAM" id="SSF53335">
    <property type="entry name" value="S-adenosyl-L-methionine-dependent methyltransferases"/>
    <property type="match status" value="1"/>
</dbReference>
<name>A0A0F9F3R5_9ZZZZ</name>
<gene>
    <name evidence="2" type="ORF">LCGC14_2078140</name>
</gene>
<evidence type="ECO:0000313" key="2">
    <source>
        <dbReference type="EMBL" id="KKL73116.1"/>
    </source>
</evidence>
<proteinExistence type="predicted"/>
<reference evidence="2" key="1">
    <citation type="journal article" date="2015" name="Nature">
        <title>Complex archaea that bridge the gap between prokaryotes and eukaryotes.</title>
        <authorList>
            <person name="Spang A."/>
            <person name="Saw J.H."/>
            <person name="Jorgensen S.L."/>
            <person name="Zaremba-Niedzwiedzka K."/>
            <person name="Martijn J."/>
            <person name="Lind A.E."/>
            <person name="van Eijk R."/>
            <person name="Schleper C."/>
            <person name="Guy L."/>
            <person name="Ettema T.J."/>
        </authorList>
    </citation>
    <scope>NUCLEOTIDE SEQUENCE</scope>
</reference>
<dbReference type="EMBL" id="LAZR01025065">
    <property type="protein sequence ID" value="KKL73116.1"/>
    <property type="molecule type" value="Genomic_DNA"/>
</dbReference>
<dbReference type="Pfam" id="PF08241">
    <property type="entry name" value="Methyltransf_11"/>
    <property type="match status" value="1"/>
</dbReference>
<comment type="caution">
    <text evidence="2">The sequence shown here is derived from an EMBL/GenBank/DDBJ whole genome shotgun (WGS) entry which is preliminary data.</text>
</comment>